<dbReference type="EMBL" id="BKCP01005528">
    <property type="protein sequence ID" value="GER38830.1"/>
    <property type="molecule type" value="Genomic_DNA"/>
</dbReference>
<accession>A0A5A7Q154</accession>
<proteinExistence type="predicted"/>
<comment type="caution">
    <text evidence="2">The sequence shown here is derived from an EMBL/GenBank/DDBJ whole genome shotgun (WGS) entry which is preliminary data.</text>
</comment>
<feature type="compositionally biased region" description="Basic and acidic residues" evidence="1">
    <location>
        <begin position="65"/>
        <end position="75"/>
    </location>
</feature>
<evidence type="ECO:0000313" key="2">
    <source>
        <dbReference type="EMBL" id="GER38830.1"/>
    </source>
</evidence>
<feature type="compositionally biased region" description="Polar residues" evidence="1">
    <location>
        <begin position="91"/>
        <end position="101"/>
    </location>
</feature>
<organism evidence="2 3">
    <name type="scientific">Striga asiatica</name>
    <name type="common">Asiatic witchweed</name>
    <name type="synonym">Buchnera asiatica</name>
    <dbReference type="NCBI Taxonomy" id="4170"/>
    <lineage>
        <taxon>Eukaryota</taxon>
        <taxon>Viridiplantae</taxon>
        <taxon>Streptophyta</taxon>
        <taxon>Embryophyta</taxon>
        <taxon>Tracheophyta</taxon>
        <taxon>Spermatophyta</taxon>
        <taxon>Magnoliopsida</taxon>
        <taxon>eudicotyledons</taxon>
        <taxon>Gunneridae</taxon>
        <taxon>Pentapetalae</taxon>
        <taxon>asterids</taxon>
        <taxon>lamiids</taxon>
        <taxon>Lamiales</taxon>
        <taxon>Orobanchaceae</taxon>
        <taxon>Buchnereae</taxon>
        <taxon>Striga</taxon>
    </lineage>
</organism>
<dbReference type="AlphaFoldDB" id="A0A5A7Q154"/>
<keyword evidence="3" id="KW-1185">Reference proteome</keyword>
<reference evidence="3" key="1">
    <citation type="journal article" date="2019" name="Curr. Biol.">
        <title>Genome Sequence of Striga asiatica Provides Insight into the Evolution of Plant Parasitism.</title>
        <authorList>
            <person name="Yoshida S."/>
            <person name="Kim S."/>
            <person name="Wafula E.K."/>
            <person name="Tanskanen J."/>
            <person name="Kim Y.M."/>
            <person name="Honaas L."/>
            <person name="Yang Z."/>
            <person name="Spallek T."/>
            <person name="Conn C.E."/>
            <person name="Ichihashi Y."/>
            <person name="Cheong K."/>
            <person name="Cui S."/>
            <person name="Der J.P."/>
            <person name="Gundlach H."/>
            <person name="Jiao Y."/>
            <person name="Hori C."/>
            <person name="Ishida J.K."/>
            <person name="Kasahara H."/>
            <person name="Kiba T."/>
            <person name="Kim M.S."/>
            <person name="Koo N."/>
            <person name="Laohavisit A."/>
            <person name="Lee Y.H."/>
            <person name="Lumba S."/>
            <person name="McCourt P."/>
            <person name="Mortimer J.C."/>
            <person name="Mutuku J.M."/>
            <person name="Nomura T."/>
            <person name="Sasaki-Sekimoto Y."/>
            <person name="Seto Y."/>
            <person name="Wang Y."/>
            <person name="Wakatake T."/>
            <person name="Sakakibara H."/>
            <person name="Demura T."/>
            <person name="Yamaguchi S."/>
            <person name="Yoneyama K."/>
            <person name="Manabe R.I."/>
            <person name="Nelson D.C."/>
            <person name="Schulman A.H."/>
            <person name="Timko M.P."/>
            <person name="dePamphilis C.W."/>
            <person name="Choi D."/>
            <person name="Shirasu K."/>
        </authorList>
    </citation>
    <scope>NUCLEOTIDE SEQUENCE [LARGE SCALE GENOMIC DNA]</scope>
    <source>
        <strain evidence="3">cv. UVA1</strain>
    </source>
</reference>
<evidence type="ECO:0000256" key="1">
    <source>
        <dbReference type="SAM" id="MobiDB-lite"/>
    </source>
</evidence>
<dbReference type="Proteomes" id="UP000325081">
    <property type="component" value="Unassembled WGS sequence"/>
</dbReference>
<sequence>MLRAQLRLRPPEAATIHHPPLPHLCHHHWPDVRAMVHPSPNTEGKGKKDGSAAEVRQSDTFAAEQPRHHPPDRICHNPPPTTAPPLPSPGSRGTTTDSSSIAAERES</sequence>
<evidence type="ECO:0000313" key="3">
    <source>
        <dbReference type="Proteomes" id="UP000325081"/>
    </source>
</evidence>
<gene>
    <name evidence="2" type="ORF">STAS_15371</name>
</gene>
<feature type="compositionally biased region" description="Pro residues" evidence="1">
    <location>
        <begin position="77"/>
        <end position="88"/>
    </location>
</feature>
<feature type="region of interest" description="Disordered" evidence="1">
    <location>
        <begin position="1"/>
        <end position="107"/>
    </location>
</feature>
<name>A0A5A7Q154_STRAF</name>
<protein>
    <submittedName>
        <fullName evidence="2">Dicer-like 3</fullName>
    </submittedName>
</protein>